<evidence type="ECO:0000256" key="7">
    <source>
        <dbReference type="ARBA" id="ARBA00023242"/>
    </source>
</evidence>
<dbReference type="PRINTS" id="PR00367">
    <property type="entry name" value="ETHRSPELEMNT"/>
</dbReference>
<evidence type="ECO:0000256" key="2">
    <source>
        <dbReference type="ARBA" id="ARBA00022745"/>
    </source>
</evidence>
<evidence type="ECO:0000313" key="12">
    <source>
        <dbReference type="Proteomes" id="UP001163823"/>
    </source>
</evidence>
<keyword evidence="6" id="KW-0804">Transcription</keyword>
<dbReference type="InterPro" id="IPR016177">
    <property type="entry name" value="DNA-bd_dom_sf"/>
</dbReference>
<keyword evidence="12" id="KW-1185">Reference proteome</keyword>
<dbReference type="GO" id="GO:0009873">
    <property type="term" value="P:ethylene-activated signaling pathway"/>
    <property type="evidence" value="ECO:0007669"/>
    <property type="project" value="UniProtKB-KW"/>
</dbReference>
<keyword evidence="4" id="KW-0238">DNA-binding</keyword>
<dbReference type="EMBL" id="JARAOO010000004">
    <property type="protein sequence ID" value="KAJ7970635.1"/>
    <property type="molecule type" value="Genomic_DNA"/>
</dbReference>
<accession>A0AAD7PX55</accession>
<dbReference type="PANTHER" id="PTHR31190">
    <property type="entry name" value="DNA-BINDING DOMAIN"/>
    <property type="match status" value="1"/>
</dbReference>
<evidence type="ECO:0000256" key="6">
    <source>
        <dbReference type="ARBA" id="ARBA00023163"/>
    </source>
</evidence>
<dbReference type="SMART" id="SM00380">
    <property type="entry name" value="AP2"/>
    <property type="match status" value="1"/>
</dbReference>
<comment type="subcellular location">
    <subcellularLocation>
        <location evidence="1">Nucleus</location>
    </subcellularLocation>
</comment>
<proteinExistence type="inferred from homology"/>
<reference evidence="11" key="1">
    <citation type="journal article" date="2023" name="Science">
        <title>Elucidation of the pathway for biosynthesis of saponin adjuvants from the soapbark tree.</title>
        <authorList>
            <person name="Reed J."/>
            <person name="Orme A."/>
            <person name="El-Demerdash A."/>
            <person name="Owen C."/>
            <person name="Martin L.B.B."/>
            <person name="Misra R.C."/>
            <person name="Kikuchi S."/>
            <person name="Rejzek M."/>
            <person name="Martin A.C."/>
            <person name="Harkess A."/>
            <person name="Leebens-Mack J."/>
            <person name="Louveau T."/>
            <person name="Stephenson M.J."/>
            <person name="Osbourn A."/>
        </authorList>
    </citation>
    <scope>NUCLEOTIDE SEQUENCE</scope>
    <source>
        <strain evidence="11">S10</strain>
    </source>
</reference>
<keyword evidence="7" id="KW-0539">Nucleus</keyword>
<dbReference type="KEGG" id="qsa:O6P43_008786"/>
<feature type="domain" description="AP2/ERF" evidence="10">
    <location>
        <begin position="92"/>
        <end position="150"/>
    </location>
</feature>
<dbReference type="GO" id="GO:0006950">
    <property type="term" value="P:response to stress"/>
    <property type="evidence" value="ECO:0007669"/>
    <property type="project" value="UniProtKB-ARBA"/>
</dbReference>
<evidence type="ECO:0000313" key="11">
    <source>
        <dbReference type="EMBL" id="KAJ7970635.1"/>
    </source>
</evidence>
<evidence type="ECO:0000256" key="4">
    <source>
        <dbReference type="ARBA" id="ARBA00023125"/>
    </source>
</evidence>
<dbReference type="AlphaFoldDB" id="A0AAD7PX55"/>
<dbReference type="GO" id="GO:0005634">
    <property type="term" value="C:nucleus"/>
    <property type="evidence" value="ECO:0007669"/>
    <property type="project" value="UniProtKB-SubCell"/>
</dbReference>
<dbReference type="GO" id="GO:0003700">
    <property type="term" value="F:DNA-binding transcription factor activity"/>
    <property type="evidence" value="ECO:0007669"/>
    <property type="project" value="InterPro"/>
</dbReference>
<dbReference type="Proteomes" id="UP001163823">
    <property type="component" value="Chromosome 4"/>
</dbReference>
<protein>
    <submittedName>
        <fullName evidence="11">Ethylene-responsive transcription factor</fullName>
    </submittedName>
</protein>
<dbReference type="PANTHER" id="PTHR31190:SF499">
    <property type="entry name" value="ETHYLENE-RESPONSIVE TRANSCRIPTION FACTOR ERF105"/>
    <property type="match status" value="1"/>
</dbReference>
<dbReference type="InterPro" id="IPR001471">
    <property type="entry name" value="AP2/ERF_dom"/>
</dbReference>
<name>A0AAD7PX55_QUISA</name>
<gene>
    <name evidence="11" type="ORF">O6P43_008786</name>
</gene>
<evidence type="ECO:0000256" key="9">
    <source>
        <dbReference type="SAM" id="MobiDB-lite"/>
    </source>
</evidence>
<sequence>MATAEEFLSLELIQEHLLGDFSFTDAFMSNLQSVKLEKLSSESDSSYVSEQNCYFPKASEFEEKIQVVDLSSQKLKCSMLDQKGSESSEVRHYRGVRRRPWGKFAAEIRDPARRGSRVWLGTFDTNVEAAKAYDCAAFRMRGRKAILNFPLEAGKSEPVPNETGPKRRRE</sequence>
<dbReference type="Pfam" id="PF00847">
    <property type="entry name" value="AP2"/>
    <property type="match status" value="1"/>
</dbReference>
<evidence type="ECO:0000256" key="5">
    <source>
        <dbReference type="ARBA" id="ARBA00023159"/>
    </source>
</evidence>
<dbReference type="SUPFAM" id="SSF54171">
    <property type="entry name" value="DNA-binding domain"/>
    <property type="match status" value="1"/>
</dbReference>
<evidence type="ECO:0000256" key="8">
    <source>
        <dbReference type="ARBA" id="ARBA00024343"/>
    </source>
</evidence>
<dbReference type="FunFam" id="3.30.730.10:FF:000001">
    <property type="entry name" value="Ethylene-responsive transcription factor 2"/>
    <property type="match status" value="1"/>
</dbReference>
<evidence type="ECO:0000256" key="1">
    <source>
        <dbReference type="ARBA" id="ARBA00004123"/>
    </source>
</evidence>
<dbReference type="Gene3D" id="3.30.730.10">
    <property type="entry name" value="AP2/ERF domain"/>
    <property type="match status" value="1"/>
</dbReference>
<keyword evidence="5" id="KW-0010">Activator</keyword>
<dbReference type="InterPro" id="IPR044808">
    <property type="entry name" value="ERF_plant"/>
</dbReference>
<keyword evidence="2" id="KW-0936">Ethylene signaling pathway</keyword>
<evidence type="ECO:0000256" key="3">
    <source>
        <dbReference type="ARBA" id="ARBA00023015"/>
    </source>
</evidence>
<dbReference type="PROSITE" id="PS51032">
    <property type="entry name" value="AP2_ERF"/>
    <property type="match status" value="1"/>
</dbReference>
<comment type="caution">
    <text evidence="11">The sequence shown here is derived from an EMBL/GenBank/DDBJ whole genome shotgun (WGS) entry which is preliminary data.</text>
</comment>
<evidence type="ECO:0000259" key="10">
    <source>
        <dbReference type="PROSITE" id="PS51032"/>
    </source>
</evidence>
<dbReference type="InterPro" id="IPR036955">
    <property type="entry name" value="AP2/ERF_dom_sf"/>
</dbReference>
<dbReference type="CDD" id="cd00018">
    <property type="entry name" value="AP2"/>
    <property type="match status" value="1"/>
</dbReference>
<keyword evidence="3" id="KW-0805">Transcription regulation</keyword>
<feature type="region of interest" description="Disordered" evidence="9">
    <location>
        <begin position="151"/>
        <end position="170"/>
    </location>
</feature>
<comment type="similarity">
    <text evidence="8">Belongs to the AP2/ERF transcription factor family. ERF subfamily.</text>
</comment>
<organism evidence="11 12">
    <name type="scientific">Quillaja saponaria</name>
    <name type="common">Soap bark tree</name>
    <dbReference type="NCBI Taxonomy" id="32244"/>
    <lineage>
        <taxon>Eukaryota</taxon>
        <taxon>Viridiplantae</taxon>
        <taxon>Streptophyta</taxon>
        <taxon>Embryophyta</taxon>
        <taxon>Tracheophyta</taxon>
        <taxon>Spermatophyta</taxon>
        <taxon>Magnoliopsida</taxon>
        <taxon>eudicotyledons</taxon>
        <taxon>Gunneridae</taxon>
        <taxon>Pentapetalae</taxon>
        <taxon>rosids</taxon>
        <taxon>fabids</taxon>
        <taxon>Fabales</taxon>
        <taxon>Quillajaceae</taxon>
        <taxon>Quillaja</taxon>
    </lineage>
</organism>
<dbReference type="GO" id="GO:0000976">
    <property type="term" value="F:transcription cis-regulatory region binding"/>
    <property type="evidence" value="ECO:0007669"/>
    <property type="project" value="UniProtKB-ARBA"/>
</dbReference>